<evidence type="ECO:0008006" key="6">
    <source>
        <dbReference type="Google" id="ProtNLM"/>
    </source>
</evidence>
<protein>
    <recommendedName>
        <fullName evidence="6">Peptidase M10 metallopeptidase domain-containing protein</fullName>
    </recommendedName>
</protein>
<feature type="region of interest" description="Disordered" evidence="1">
    <location>
        <begin position="55"/>
        <end position="74"/>
    </location>
</feature>
<dbReference type="Proteomes" id="UP001207736">
    <property type="component" value="Unassembled WGS sequence"/>
</dbReference>
<evidence type="ECO:0000313" key="2">
    <source>
        <dbReference type="EMBL" id="GJM51255.1"/>
    </source>
</evidence>
<evidence type="ECO:0000313" key="5">
    <source>
        <dbReference type="Proteomes" id="UP001208692"/>
    </source>
</evidence>
<proteinExistence type="predicted"/>
<name>A0AAV5AXX0_9FLAO</name>
<dbReference type="EMBL" id="BQKA01000046">
    <property type="protein sequence ID" value="GJM51255.1"/>
    <property type="molecule type" value="Genomic_DNA"/>
</dbReference>
<evidence type="ECO:0000313" key="3">
    <source>
        <dbReference type="EMBL" id="GJM53337.1"/>
    </source>
</evidence>
<dbReference type="Proteomes" id="UP001208692">
    <property type="component" value="Unassembled WGS sequence"/>
</dbReference>
<organism evidence="2 4">
    <name type="scientific">Capnocytophaga catalasegens</name>
    <dbReference type="NCBI Taxonomy" id="1004260"/>
    <lineage>
        <taxon>Bacteria</taxon>
        <taxon>Pseudomonadati</taxon>
        <taxon>Bacteroidota</taxon>
        <taxon>Flavobacteriia</taxon>
        <taxon>Flavobacteriales</taxon>
        <taxon>Flavobacteriaceae</taxon>
        <taxon>Capnocytophaga</taxon>
    </lineage>
</organism>
<reference evidence="2 5" key="1">
    <citation type="submission" date="2021-11" db="EMBL/GenBank/DDBJ databases">
        <title>Draft genome sequence of Capnocytophaga sp. strain KC07075 isolated from cat oral cavity.</title>
        <authorList>
            <person name="Suzuki M."/>
            <person name="Imaoka K."/>
            <person name="Kimura M."/>
            <person name="Morikawa S."/>
            <person name="Maeda K."/>
        </authorList>
    </citation>
    <scope>NUCLEOTIDE SEQUENCE</scope>
    <source>
        <strain evidence="2">KC07075</strain>
        <strain evidence="3 5">KC07079</strain>
    </source>
</reference>
<evidence type="ECO:0000313" key="4">
    <source>
        <dbReference type="Proteomes" id="UP001207736"/>
    </source>
</evidence>
<feature type="compositionally biased region" description="Basic and acidic residues" evidence="1">
    <location>
        <begin position="55"/>
        <end position="65"/>
    </location>
</feature>
<dbReference type="GO" id="GO:0008237">
    <property type="term" value="F:metallopeptidase activity"/>
    <property type="evidence" value="ECO:0007669"/>
    <property type="project" value="InterPro"/>
</dbReference>
<sequence>MGIFKKANNIYITVRDTYTSISGSSYKEAEEVIIEATNGDLELISQKRVIMQGLGKEDGEQKIEQSESNDSDNEPDFFIHFRLPKKYSGDFGFDWLRKEYLPNSEGGADVCVSDINDLKKEYHSEDVENPFSLRGKDYYCSFLNIIPNKKINLSLVRENLTETPINNSNLIIYFDFNSDLFELSLAEINFTEVPLEGNGKFKEIELTCKSPLTQNTEIKIKVKEKGAYKDEKDPEIGKLMVMKNDVQYKLNVRFVEVEFCGSIYQYIPTKTTLSFFPNKIKFYIEEDFIREEDRKRDLKPTTKNWKKYIEHNEKLFKNILQQTSIIYNPIKDNKNRIDYRKISINFGNLRNIKNKINGDVLGINRIINSISDIGGIIECQNGNELLNFLRGLIDIYKENYTEEKGVTVFLLPMTIKMAPFEYINSIGERVRDDGKLDAFADEIKKEGRYIMLMYNHSLLRNSTLVHEIGHTLGLTHSFDEVITEADIVQKHLFEKRQTENIMDYPDKKNLNKQKEMFWKWQWLDMQKDTNDLQEL</sequence>
<dbReference type="Gene3D" id="3.40.390.10">
    <property type="entry name" value="Collagenase (Catalytic Domain)"/>
    <property type="match status" value="1"/>
</dbReference>
<keyword evidence="5" id="KW-1185">Reference proteome</keyword>
<dbReference type="RefSeq" id="WP_264847085.1">
    <property type="nucleotide sequence ID" value="NZ_BPMA01000040.1"/>
</dbReference>
<dbReference type="EMBL" id="BQKB01000036">
    <property type="protein sequence ID" value="GJM53337.1"/>
    <property type="molecule type" value="Genomic_DNA"/>
</dbReference>
<dbReference type="InterPro" id="IPR024079">
    <property type="entry name" value="MetalloPept_cat_dom_sf"/>
</dbReference>
<accession>A0AAV5AXX0</accession>
<dbReference type="SUPFAM" id="SSF55486">
    <property type="entry name" value="Metalloproteases ('zincins'), catalytic domain"/>
    <property type="match status" value="1"/>
</dbReference>
<evidence type="ECO:0000256" key="1">
    <source>
        <dbReference type="SAM" id="MobiDB-lite"/>
    </source>
</evidence>
<gene>
    <name evidence="2" type="ORF">RCZ15_22280</name>
    <name evidence="3" type="ORF">RCZ16_16540</name>
</gene>
<dbReference type="AlphaFoldDB" id="A0AAV5AXX0"/>
<comment type="caution">
    <text evidence="2">The sequence shown here is derived from an EMBL/GenBank/DDBJ whole genome shotgun (WGS) entry which is preliminary data.</text>
</comment>